<dbReference type="GeneID" id="108616183"/>
<dbReference type="Pfam" id="PF00886">
    <property type="entry name" value="Ribosomal_S16"/>
    <property type="match status" value="1"/>
</dbReference>
<accession>A0ABM1PHL6</accession>
<dbReference type="Proteomes" id="UP000694904">
    <property type="component" value="Chromosome 5"/>
</dbReference>
<dbReference type="RefSeq" id="XP_017866702.1">
    <property type="nucleotide sequence ID" value="XM_018011213.1"/>
</dbReference>
<protein>
    <recommendedName>
        <fullName evidence="4">Small ribosomal subunit protein bS16m</fullName>
    </recommendedName>
    <alternativeName>
        <fullName evidence="5">28S ribosomal protein S16, mitochondrial</fullName>
    </alternativeName>
</protein>
<dbReference type="InterPro" id="IPR023803">
    <property type="entry name" value="Ribosomal_bS16_dom_sf"/>
</dbReference>
<proteinExistence type="inferred from homology"/>
<evidence type="ECO:0000256" key="1">
    <source>
        <dbReference type="ARBA" id="ARBA00006668"/>
    </source>
</evidence>
<evidence type="ECO:0000256" key="4">
    <source>
        <dbReference type="ARBA" id="ARBA00035263"/>
    </source>
</evidence>
<dbReference type="Gene3D" id="3.30.1320.10">
    <property type="match status" value="1"/>
</dbReference>
<dbReference type="PANTHER" id="PTHR12919">
    <property type="entry name" value="30S RIBOSOMAL PROTEIN S16"/>
    <property type="match status" value="1"/>
</dbReference>
<reference evidence="6" key="2">
    <citation type="journal article" date="2016" name="G3 (Bethesda)">
        <title>Genome Evolution in Three Species of Cactophilic Drosophila.</title>
        <authorList>
            <person name="Sanchez-Flores A."/>
            <person name="Penazola F."/>
            <person name="Carpinteyro-Ponce J."/>
            <person name="Nazario-Yepiz N."/>
            <person name="Abreu-Goodger C."/>
            <person name="Machado C.A."/>
            <person name="Markow T.A."/>
        </authorList>
    </citation>
    <scope>NUCLEOTIDE SEQUENCE [LARGE SCALE GENOMIC DNA]</scope>
</reference>
<keyword evidence="3" id="KW-0687">Ribonucleoprotein</keyword>
<dbReference type="PANTHER" id="PTHR12919:SF20">
    <property type="entry name" value="SMALL RIBOSOMAL SUBUNIT PROTEIN BS16M"/>
    <property type="match status" value="1"/>
</dbReference>
<dbReference type="SUPFAM" id="SSF54565">
    <property type="entry name" value="Ribosomal protein S16"/>
    <property type="match status" value="1"/>
</dbReference>
<comment type="similarity">
    <text evidence="1">Belongs to the bacterial ribosomal protein bS16 family.</text>
</comment>
<keyword evidence="6" id="KW-1185">Reference proteome</keyword>
<sequence>MQFAIFLSFFSLFLIATNMRRKRTTSTATNYTHRKESQLASVAEAGAIFFRSLKKFTSLALACFLLLLLPQIKFIDKRTFEFVCVDTDTTEKFLSVRVRVRLLTPFCVSGQCVHKLVGTQSCMSKRRKNQHQPVIEQVGSYDPLPNATNERLVALNTERIRYWLGKGAHMSDPAAELLGIAGLLPVHPRTYMNAWRNRKAAAEAAAAEAAKPAETA</sequence>
<reference evidence="7" key="3">
    <citation type="submission" date="2025-08" db="UniProtKB">
        <authorList>
            <consortium name="RefSeq"/>
        </authorList>
    </citation>
    <scope>IDENTIFICATION</scope>
    <source>
        <tissue evidence="7">Whole organism</tissue>
    </source>
</reference>
<dbReference type="InterPro" id="IPR000307">
    <property type="entry name" value="Ribosomal_bS16"/>
</dbReference>
<evidence type="ECO:0000256" key="2">
    <source>
        <dbReference type="ARBA" id="ARBA00022980"/>
    </source>
</evidence>
<evidence type="ECO:0000256" key="5">
    <source>
        <dbReference type="ARBA" id="ARBA00035438"/>
    </source>
</evidence>
<evidence type="ECO:0000256" key="3">
    <source>
        <dbReference type="ARBA" id="ARBA00023274"/>
    </source>
</evidence>
<gene>
    <name evidence="7" type="primary">LOC108616183</name>
</gene>
<evidence type="ECO:0000313" key="6">
    <source>
        <dbReference type="Proteomes" id="UP000694904"/>
    </source>
</evidence>
<reference evidence="6" key="1">
    <citation type="journal article" date="1997" name="Nucleic Acids Res.">
        <title>tRNAscan-SE: a program for improved detection of transfer RNA genes in genomic sequence.</title>
        <authorList>
            <person name="Lowe T.M."/>
            <person name="Eddy S.R."/>
        </authorList>
    </citation>
    <scope>NUCLEOTIDE SEQUENCE [LARGE SCALE GENOMIC DNA]</scope>
</reference>
<organism evidence="6 7">
    <name type="scientific">Drosophila arizonae</name>
    <name type="common">Fruit fly</name>
    <dbReference type="NCBI Taxonomy" id="7263"/>
    <lineage>
        <taxon>Eukaryota</taxon>
        <taxon>Metazoa</taxon>
        <taxon>Ecdysozoa</taxon>
        <taxon>Arthropoda</taxon>
        <taxon>Hexapoda</taxon>
        <taxon>Insecta</taxon>
        <taxon>Pterygota</taxon>
        <taxon>Neoptera</taxon>
        <taxon>Endopterygota</taxon>
        <taxon>Diptera</taxon>
        <taxon>Brachycera</taxon>
        <taxon>Muscomorpha</taxon>
        <taxon>Ephydroidea</taxon>
        <taxon>Drosophilidae</taxon>
        <taxon>Drosophila</taxon>
    </lineage>
</organism>
<keyword evidence="2" id="KW-0689">Ribosomal protein</keyword>
<evidence type="ECO:0000313" key="7">
    <source>
        <dbReference type="RefSeq" id="XP_017866702.1"/>
    </source>
</evidence>
<name>A0ABM1PHL6_DROAR</name>